<dbReference type="Proteomes" id="UP000268162">
    <property type="component" value="Unassembled WGS sequence"/>
</dbReference>
<accession>A0A4P9ZQH1</accession>
<dbReference type="Pfam" id="PF06978">
    <property type="entry name" value="POP1_N"/>
    <property type="match status" value="1"/>
</dbReference>
<evidence type="ECO:0000256" key="1">
    <source>
        <dbReference type="SAM" id="MobiDB-lite"/>
    </source>
</evidence>
<sequence length="270" mass="31480">MGKSRLLLEQGILENPAQRIPRILSLKTYIAPRTQDILGIKKAIQQAKYRGNTRAFQTLPRHLRRRVASHNVKRIPLRLRERARKEMDKVGQVPKKRLSRHKRRRPGCIADEYKRRQQEKRWLETHIWHTKRMKMAERWGCMIAEHPNEHNIKASYRASKYMVLATDVSYYACLELSGTLADLAAILAQLTDPTVDLPCYHPHYTKGHHQCTPIVYHPNAYPFKCIGPVTMLWRPTLSNKSPARTLWLLVHPALIREVTQVLTEARASRP</sequence>
<dbReference type="InterPro" id="IPR039182">
    <property type="entry name" value="Pop1"/>
</dbReference>
<evidence type="ECO:0000259" key="2">
    <source>
        <dbReference type="Pfam" id="PF06978"/>
    </source>
</evidence>
<feature type="domain" description="Pop1 N-terminal" evidence="2">
    <location>
        <begin position="29"/>
        <end position="102"/>
    </location>
</feature>
<dbReference type="GO" id="GO:0005655">
    <property type="term" value="C:nucleolar ribonuclease P complex"/>
    <property type="evidence" value="ECO:0007669"/>
    <property type="project" value="InterPro"/>
</dbReference>
<keyword evidence="4" id="KW-1185">Reference proteome</keyword>
<reference evidence="4" key="1">
    <citation type="journal article" date="2018" name="Nat. Microbiol.">
        <title>Leveraging single-cell genomics to expand the fungal tree of life.</title>
        <authorList>
            <person name="Ahrendt S.R."/>
            <person name="Quandt C.A."/>
            <person name="Ciobanu D."/>
            <person name="Clum A."/>
            <person name="Salamov A."/>
            <person name="Andreopoulos B."/>
            <person name="Cheng J.F."/>
            <person name="Woyke T."/>
            <person name="Pelin A."/>
            <person name="Henrissat B."/>
            <person name="Reynolds N.K."/>
            <person name="Benny G.L."/>
            <person name="Smith M.E."/>
            <person name="James T.Y."/>
            <person name="Grigoriev I.V."/>
        </authorList>
    </citation>
    <scope>NUCLEOTIDE SEQUENCE [LARGE SCALE GENOMIC DNA]</scope>
    <source>
        <strain evidence="4">RSA 468</strain>
    </source>
</reference>
<name>A0A4P9ZQH1_9FUNG</name>
<dbReference type="PANTHER" id="PTHR22731">
    <property type="entry name" value="RIBONUCLEASES P/MRP PROTEIN SUBUNIT POP1"/>
    <property type="match status" value="1"/>
</dbReference>
<feature type="region of interest" description="Disordered" evidence="1">
    <location>
        <begin position="85"/>
        <end position="104"/>
    </location>
</feature>
<dbReference type="PANTHER" id="PTHR22731:SF3">
    <property type="entry name" value="RIBONUCLEASES P_MRP PROTEIN SUBUNIT POP1"/>
    <property type="match status" value="1"/>
</dbReference>
<dbReference type="STRING" id="215637.A0A4P9ZQH1"/>
<proteinExistence type="predicted"/>
<evidence type="ECO:0000313" key="3">
    <source>
        <dbReference type="EMBL" id="RKP34981.1"/>
    </source>
</evidence>
<dbReference type="AlphaFoldDB" id="A0A4P9ZQH1"/>
<dbReference type="EMBL" id="ML003001">
    <property type="protein sequence ID" value="RKP34981.1"/>
    <property type="molecule type" value="Genomic_DNA"/>
</dbReference>
<feature type="non-terminal residue" evidence="3">
    <location>
        <position position="270"/>
    </location>
</feature>
<feature type="compositionally biased region" description="Basic residues" evidence="1">
    <location>
        <begin position="94"/>
        <end position="104"/>
    </location>
</feature>
<gene>
    <name evidence="3" type="ORF">BJ085DRAFT_40629</name>
</gene>
<organism evidence="3 4">
    <name type="scientific">Dimargaris cristalligena</name>
    <dbReference type="NCBI Taxonomy" id="215637"/>
    <lineage>
        <taxon>Eukaryota</taxon>
        <taxon>Fungi</taxon>
        <taxon>Fungi incertae sedis</taxon>
        <taxon>Zoopagomycota</taxon>
        <taxon>Kickxellomycotina</taxon>
        <taxon>Dimargaritomycetes</taxon>
        <taxon>Dimargaritales</taxon>
        <taxon>Dimargaritaceae</taxon>
        <taxon>Dimargaris</taxon>
    </lineage>
</organism>
<dbReference type="GO" id="GO:0001682">
    <property type="term" value="P:tRNA 5'-leader removal"/>
    <property type="evidence" value="ECO:0007669"/>
    <property type="project" value="InterPro"/>
</dbReference>
<protein>
    <submittedName>
        <fullName evidence="3">Ribonucleases P/MRP protein subunit POP1-domain-containing protein</fullName>
    </submittedName>
</protein>
<dbReference type="GO" id="GO:0000172">
    <property type="term" value="C:ribonuclease MRP complex"/>
    <property type="evidence" value="ECO:0007669"/>
    <property type="project" value="InterPro"/>
</dbReference>
<dbReference type="InterPro" id="IPR009723">
    <property type="entry name" value="Pop1_N"/>
</dbReference>
<evidence type="ECO:0000313" key="4">
    <source>
        <dbReference type="Proteomes" id="UP000268162"/>
    </source>
</evidence>